<feature type="region of interest" description="Disordered" evidence="1">
    <location>
        <begin position="86"/>
        <end position="117"/>
    </location>
</feature>
<protein>
    <submittedName>
        <fullName evidence="2">Uncharacterized protein</fullName>
    </submittedName>
</protein>
<gene>
    <name evidence="2" type="ORF">PECUL_23A031427</name>
</gene>
<accession>A0AAD1RZN2</accession>
<feature type="compositionally biased region" description="Polar residues" evidence="1">
    <location>
        <begin position="104"/>
        <end position="117"/>
    </location>
</feature>
<evidence type="ECO:0000313" key="3">
    <source>
        <dbReference type="Proteomes" id="UP001295444"/>
    </source>
</evidence>
<evidence type="ECO:0000256" key="1">
    <source>
        <dbReference type="SAM" id="MobiDB-lite"/>
    </source>
</evidence>
<dbReference type="Proteomes" id="UP001295444">
    <property type="component" value="Chromosome 04"/>
</dbReference>
<evidence type="ECO:0000313" key="2">
    <source>
        <dbReference type="EMBL" id="CAH2284349.1"/>
    </source>
</evidence>
<proteinExistence type="predicted"/>
<sequence>MQAELQRHCKDSAQLDSARYEEKVQSILSEFEKHFTDFTSIKPVGRYLCFPLGEGIDVDYMASKVAALFELDSSAVESEILTRKMTMRSNPAQHPARKEPSGTCCWNKNIPTSEDVP</sequence>
<dbReference type="AlphaFoldDB" id="A0AAD1RZN2"/>
<name>A0AAD1RZN2_PELCU</name>
<keyword evidence="3" id="KW-1185">Reference proteome</keyword>
<reference evidence="2" key="1">
    <citation type="submission" date="2022-03" db="EMBL/GenBank/DDBJ databases">
        <authorList>
            <person name="Alioto T."/>
            <person name="Alioto T."/>
            <person name="Gomez Garrido J."/>
        </authorList>
    </citation>
    <scope>NUCLEOTIDE SEQUENCE</scope>
</reference>
<dbReference type="EMBL" id="OW240915">
    <property type="protein sequence ID" value="CAH2284349.1"/>
    <property type="molecule type" value="Genomic_DNA"/>
</dbReference>
<organism evidence="2 3">
    <name type="scientific">Pelobates cultripes</name>
    <name type="common">Western spadefoot toad</name>
    <dbReference type="NCBI Taxonomy" id="61616"/>
    <lineage>
        <taxon>Eukaryota</taxon>
        <taxon>Metazoa</taxon>
        <taxon>Chordata</taxon>
        <taxon>Craniata</taxon>
        <taxon>Vertebrata</taxon>
        <taxon>Euteleostomi</taxon>
        <taxon>Amphibia</taxon>
        <taxon>Batrachia</taxon>
        <taxon>Anura</taxon>
        <taxon>Pelobatoidea</taxon>
        <taxon>Pelobatidae</taxon>
        <taxon>Pelobates</taxon>
    </lineage>
</organism>